<name>A0AAW9K8Y9_CLOPF</name>
<organism evidence="2 3">
    <name type="scientific">Clostridium perfringens</name>
    <dbReference type="NCBI Taxonomy" id="1502"/>
    <lineage>
        <taxon>Bacteria</taxon>
        <taxon>Bacillati</taxon>
        <taxon>Bacillota</taxon>
        <taxon>Clostridia</taxon>
        <taxon>Eubacteriales</taxon>
        <taxon>Clostridiaceae</taxon>
        <taxon>Clostridium</taxon>
    </lineage>
</organism>
<evidence type="ECO:0000313" key="2">
    <source>
        <dbReference type="EMBL" id="MDZ7543959.1"/>
    </source>
</evidence>
<feature type="region of interest" description="Disordered" evidence="1">
    <location>
        <begin position="60"/>
        <end position="81"/>
    </location>
</feature>
<dbReference type="GO" id="GO:0005829">
    <property type="term" value="C:cytosol"/>
    <property type="evidence" value="ECO:0007669"/>
    <property type="project" value="TreeGrafter"/>
</dbReference>
<dbReference type="GO" id="GO:0008851">
    <property type="term" value="F:ethanolamine ammonia-lyase activity"/>
    <property type="evidence" value="ECO:0007669"/>
    <property type="project" value="InterPro"/>
</dbReference>
<evidence type="ECO:0000256" key="1">
    <source>
        <dbReference type="SAM" id="MobiDB-lite"/>
    </source>
</evidence>
<comment type="caution">
    <text evidence="2">The sequence shown here is derived from an EMBL/GenBank/DDBJ whole genome shotgun (WGS) entry which is preliminary data.</text>
</comment>
<dbReference type="Pfam" id="PF06751">
    <property type="entry name" value="EutB"/>
    <property type="match status" value="1"/>
</dbReference>
<sequence>MKTRITLLGKSYQFRSLKEIMAKANEEKSGDQLAGIAAQDASERMAAKAVLADATLADIRNEPRLPPEQDEVSRISEEQGNEKIYSEMRNWSVAELREHLLLPSTG</sequence>
<dbReference type="Gene3D" id="2.30.170.30">
    <property type="entry name" value="ethanolamine ammonia-lyase heavy chain domain like"/>
    <property type="match status" value="1"/>
</dbReference>
<keyword evidence="2" id="KW-0456">Lyase</keyword>
<dbReference type="GO" id="GO:0009350">
    <property type="term" value="C:ethanolamine ammonia-lyase complex"/>
    <property type="evidence" value="ECO:0007669"/>
    <property type="project" value="TreeGrafter"/>
</dbReference>
<dbReference type="PANTHER" id="PTHR39329:SF1">
    <property type="entry name" value="ETHANOLAMINE AMMONIA-LYASE LARGE SUBUNIT"/>
    <property type="match status" value="1"/>
</dbReference>
<gene>
    <name evidence="2" type="ORF">GNF83_22920</name>
</gene>
<dbReference type="InterPro" id="IPR044939">
    <property type="entry name" value="EutB_dom_2_sf"/>
</dbReference>
<accession>A0AAW9K8Y9</accession>
<dbReference type="GO" id="GO:0006520">
    <property type="term" value="P:amino acid metabolic process"/>
    <property type="evidence" value="ECO:0007669"/>
    <property type="project" value="InterPro"/>
</dbReference>
<protein>
    <submittedName>
        <fullName evidence="2">Ethanolamine ammonia lyase large subunit</fullName>
    </submittedName>
</protein>
<evidence type="ECO:0000313" key="3">
    <source>
        <dbReference type="Proteomes" id="UP001288944"/>
    </source>
</evidence>
<feature type="non-terminal residue" evidence="2">
    <location>
        <position position="106"/>
    </location>
</feature>
<dbReference type="EMBL" id="WNUR01001851">
    <property type="protein sequence ID" value="MDZ7543959.1"/>
    <property type="molecule type" value="Genomic_DNA"/>
</dbReference>
<dbReference type="InterPro" id="IPR044941">
    <property type="entry name" value="EutB_N_sf"/>
</dbReference>
<dbReference type="Gene3D" id="1.10.220.70">
    <property type="entry name" value="lyase"/>
    <property type="match status" value="1"/>
</dbReference>
<proteinExistence type="predicted"/>
<reference evidence="2" key="1">
    <citation type="submission" date="2019-11" db="EMBL/GenBank/DDBJ databases">
        <title>Characterization of Clostridium perfringens isolates from swine manure treated agricultural soils.</title>
        <authorList>
            <person name="Wushke S.T."/>
        </authorList>
    </citation>
    <scope>NUCLEOTIDE SEQUENCE</scope>
    <source>
        <strain evidence="2">X62</strain>
    </source>
</reference>
<dbReference type="GO" id="GO:0046336">
    <property type="term" value="P:ethanolamine catabolic process"/>
    <property type="evidence" value="ECO:0007669"/>
    <property type="project" value="TreeGrafter"/>
</dbReference>
<dbReference type="Proteomes" id="UP001288944">
    <property type="component" value="Unassembled WGS sequence"/>
</dbReference>
<dbReference type="InterPro" id="IPR010628">
    <property type="entry name" value="EutB"/>
</dbReference>
<dbReference type="AlphaFoldDB" id="A0AAW9K8Y9"/>
<dbReference type="PANTHER" id="PTHR39329">
    <property type="entry name" value="ETHANOLAMINE AMMONIA-LYASE HEAVY CHAIN"/>
    <property type="match status" value="1"/>
</dbReference>